<sequence length="169" mass="18726">MSGESWILLREAYTGILREACMLENYRHLATLGLPFIKPKVISVLQQDHPWKAEKERPGDFAFECGLSLGRLRQEDLEFFQASLGNIRRPCLIEKELFPFPSIPQAHCADRSCCFMLSGGIVKGALAGIWKFVRTPGAEGDGFSQASFADKASCWEVCLLSSLNDPGGI</sequence>
<accession>A0AC58LC26</accession>
<organism evidence="1 2">
    <name type="scientific">Castor canadensis</name>
    <name type="common">American beaver</name>
    <dbReference type="NCBI Taxonomy" id="51338"/>
    <lineage>
        <taxon>Eukaryota</taxon>
        <taxon>Metazoa</taxon>
        <taxon>Chordata</taxon>
        <taxon>Craniata</taxon>
        <taxon>Vertebrata</taxon>
        <taxon>Euteleostomi</taxon>
        <taxon>Mammalia</taxon>
        <taxon>Eutheria</taxon>
        <taxon>Euarchontoglires</taxon>
        <taxon>Glires</taxon>
        <taxon>Rodentia</taxon>
        <taxon>Castorimorpha</taxon>
        <taxon>Castoridae</taxon>
        <taxon>Castor</taxon>
    </lineage>
</organism>
<reference evidence="2" key="1">
    <citation type="submission" date="2025-08" db="UniProtKB">
        <authorList>
            <consortium name="RefSeq"/>
        </authorList>
    </citation>
    <scope>IDENTIFICATION</scope>
</reference>
<proteinExistence type="predicted"/>
<keyword evidence="1" id="KW-1185">Reference proteome</keyword>
<gene>
    <name evidence="2" type="primary">LOC109694780</name>
</gene>
<dbReference type="RefSeq" id="XP_073914690.1">
    <property type="nucleotide sequence ID" value="XM_074058589.1"/>
</dbReference>
<name>A0AC58LC26_CASCN</name>
<dbReference type="Proteomes" id="UP001732720">
    <property type="component" value="Chromosome 16"/>
</dbReference>
<evidence type="ECO:0000313" key="2">
    <source>
        <dbReference type="RefSeq" id="XP_073914690.1"/>
    </source>
</evidence>
<protein>
    <submittedName>
        <fullName evidence="2">Zinc finger protein 354B-like isoform X1</fullName>
    </submittedName>
</protein>
<evidence type="ECO:0000313" key="1">
    <source>
        <dbReference type="Proteomes" id="UP001732720"/>
    </source>
</evidence>